<name>A0A1L3ZLJ9_RHILE</name>
<reference evidence="1 2" key="1">
    <citation type="submission" date="2016-11" db="EMBL/GenBank/DDBJ databases">
        <title>Rhizobium leguminosarum bv. viciae strain Vaf12 isolated from Vavilovia formosa root nodules from Russia, Dagestan.</title>
        <authorList>
            <person name="Kimeklis A."/>
        </authorList>
    </citation>
    <scope>NUCLEOTIDE SEQUENCE [LARGE SCALE GENOMIC DNA]</scope>
    <source>
        <strain evidence="1 2">Vaf-108</strain>
        <plasmid evidence="2">Plasmid unnamed2</plasmid>
    </source>
</reference>
<keyword evidence="1" id="KW-0614">Plasmid</keyword>
<sequence>MLVVATFLTGGVVFLVGVAFLATGSSLANNVRAPGSKMQLCRIAPEPARKVEQSRTRMMSFLFM</sequence>
<gene>
    <name evidence="1" type="ORF">BMW22_34045</name>
</gene>
<accession>A0A1L3ZLJ9</accession>
<dbReference type="EMBL" id="CP018230">
    <property type="protein sequence ID" value="API56498.1"/>
    <property type="molecule type" value="Genomic_DNA"/>
</dbReference>
<evidence type="ECO:0000313" key="2">
    <source>
        <dbReference type="Proteomes" id="UP000183050"/>
    </source>
</evidence>
<dbReference type="AlphaFoldDB" id="A0A1L3ZLJ9"/>
<proteinExistence type="predicted"/>
<geneLocation type="plasmid" evidence="1">
    <name>unnamed2</name>
</geneLocation>
<organism evidence="1 2">
    <name type="scientific">Rhizobium leguminosarum</name>
    <dbReference type="NCBI Taxonomy" id="384"/>
    <lineage>
        <taxon>Bacteria</taxon>
        <taxon>Pseudomonadati</taxon>
        <taxon>Pseudomonadota</taxon>
        <taxon>Alphaproteobacteria</taxon>
        <taxon>Hyphomicrobiales</taxon>
        <taxon>Rhizobiaceae</taxon>
        <taxon>Rhizobium/Agrobacterium group</taxon>
        <taxon>Rhizobium</taxon>
    </lineage>
</organism>
<dbReference type="Proteomes" id="UP000183050">
    <property type="component" value="Plasmid unnamed2"/>
</dbReference>
<protein>
    <submittedName>
        <fullName evidence="1">Uncharacterized protein</fullName>
    </submittedName>
</protein>
<evidence type="ECO:0000313" key="1">
    <source>
        <dbReference type="EMBL" id="API56498.1"/>
    </source>
</evidence>